<protein>
    <submittedName>
        <fullName evidence="1">Uncharacterized protein</fullName>
    </submittedName>
</protein>
<keyword evidence="2" id="KW-1185">Reference proteome</keyword>
<gene>
    <name evidence="1" type="ORF">AAJ76_2700002597</name>
</gene>
<accession>A0A0F9W9S8</accession>
<dbReference type="Proteomes" id="UP000034350">
    <property type="component" value="Unassembled WGS sequence"/>
</dbReference>
<reference evidence="1 2" key="1">
    <citation type="journal article" date="2015" name="Environ. Microbiol.">
        <title>Genome analyses suggest the presence of polyploidy and recent human-driven expansions in eight global populations of the honeybee pathogen Nosema ceranae.</title>
        <authorList>
            <person name="Pelin A."/>
            <person name="Selman M."/>
            <person name="Aris-Brosou S."/>
            <person name="Farinelli L."/>
            <person name="Corradi N."/>
        </authorList>
    </citation>
    <scope>NUCLEOTIDE SEQUENCE [LARGE SCALE GENOMIC DNA]</scope>
    <source>
        <strain evidence="1 2">PA08 1199</strain>
    </source>
</reference>
<evidence type="ECO:0000313" key="2">
    <source>
        <dbReference type="Proteomes" id="UP000034350"/>
    </source>
</evidence>
<dbReference type="VEuPathDB" id="MicrosporidiaDB:AAJ76_2700002597"/>
<proteinExistence type="predicted"/>
<dbReference type="GeneID" id="36319789"/>
<dbReference type="AlphaFoldDB" id="A0A0F9W9S8"/>
<organism evidence="1 2">
    <name type="scientific">Vairimorpha ceranae</name>
    <dbReference type="NCBI Taxonomy" id="40302"/>
    <lineage>
        <taxon>Eukaryota</taxon>
        <taxon>Fungi</taxon>
        <taxon>Fungi incertae sedis</taxon>
        <taxon>Microsporidia</taxon>
        <taxon>Nosematidae</taxon>
        <taxon>Vairimorpha</taxon>
    </lineage>
</organism>
<dbReference type="EMBL" id="JPQZ01000269">
    <property type="protein sequence ID" value="KKO73735.1"/>
    <property type="molecule type" value="Genomic_DNA"/>
</dbReference>
<sequence>NLNDDKRFRIIIFLENFFTKEKLSKIHFVMTAESEEVNNLLYTLIYKEAEEYFSIYKKDDVINIEFFNDLQKFSDLYLCLNNKTLYNFYSILLENLRFIIASGKKTLPQLFESIALLTNVDVRYSIGEERIYFNKVEAKKMFQILNIDNPENLENYVESLIK</sequence>
<dbReference type="VEuPathDB" id="MicrosporidiaDB:NCER_100678"/>
<comment type="caution">
    <text evidence="1">The sequence shown here is derived from an EMBL/GenBank/DDBJ whole genome shotgun (WGS) entry which is preliminary data.</text>
</comment>
<feature type="non-terminal residue" evidence="1">
    <location>
        <position position="1"/>
    </location>
</feature>
<dbReference type="RefSeq" id="XP_024329477.1">
    <property type="nucleotide sequence ID" value="XM_024474861.1"/>
</dbReference>
<name>A0A0F9W9S8_9MICR</name>
<evidence type="ECO:0000313" key="1">
    <source>
        <dbReference type="EMBL" id="KKO73735.1"/>
    </source>
</evidence>